<comment type="caution">
    <text evidence="7">The sequence shown here is derived from an EMBL/GenBank/DDBJ whole genome shotgun (WGS) entry which is preliminary data.</text>
</comment>
<evidence type="ECO:0000256" key="1">
    <source>
        <dbReference type="ARBA" id="ARBA00004141"/>
    </source>
</evidence>
<keyword evidence="3 6" id="KW-0812">Transmembrane</keyword>
<keyword evidence="4 6" id="KW-1133">Transmembrane helix</keyword>
<proteinExistence type="inferred from homology"/>
<gene>
    <name evidence="7" type="primary">REEP5_0</name>
    <name evidence="7" type="ORF">FJT64_000449</name>
</gene>
<evidence type="ECO:0000313" key="8">
    <source>
        <dbReference type="Proteomes" id="UP000440578"/>
    </source>
</evidence>
<reference evidence="7 8" key="1">
    <citation type="submission" date="2019-07" db="EMBL/GenBank/DDBJ databases">
        <title>Draft genome assembly of a fouling barnacle, Amphibalanus amphitrite (Darwin, 1854): The first reference genome for Thecostraca.</title>
        <authorList>
            <person name="Kim W."/>
        </authorList>
    </citation>
    <scope>NUCLEOTIDE SEQUENCE [LARGE SCALE GENOMIC DNA]</scope>
    <source>
        <strain evidence="7">SNU_AA5</strain>
        <tissue evidence="7">Soma without cirri and trophi</tissue>
    </source>
</reference>
<dbReference type="PANTHER" id="PTHR12300">
    <property type="entry name" value="HVA22-LIKE PROTEINS"/>
    <property type="match status" value="1"/>
</dbReference>
<comment type="similarity">
    <text evidence="2 6">Belongs to the DP1 family.</text>
</comment>
<feature type="transmembrane region" description="Helical" evidence="6">
    <location>
        <begin position="66"/>
        <end position="86"/>
    </location>
</feature>
<sequence length="165" mass="18761">MLCAIISTTSNHRLLSSAGAIAFVLLYLAFGYGAGLLCNLIAFVYPAYASIKALESTRKEDDTQWLTYWVVYAVFGTVEFFSDILLSWFPFYWLFKCLFLAWCAAPASWNGSLVVYRQLIRPYFLKYESQVDDIANEVAEKAKKYVDLSAEKAREMAADHVTKQD</sequence>
<keyword evidence="7" id="KW-0675">Receptor</keyword>
<dbReference type="OrthoDB" id="10009287at2759"/>
<dbReference type="PANTHER" id="PTHR12300:SF161">
    <property type="entry name" value="RECEPTOR EXPRESSION-ENHANCING PROTEIN"/>
    <property type="match status" value="1"/>
</dbReference>
<evidence type="ECO:0000256" key="5">
    <source>
        <dbReference type="ARBA" id="ARBA00023136"/>
    </source>
</evidence>
<dbReference type="GO" id="GO:0016020">
    <property type="term" value="C:membrane"/>
    <property type="evidence" value="ECO:0007669"/>
    <property type="project" value="UniProtKB-SubCell"/>
</dbReference>
<evidence type="ECO:0000256" key="2">
    <source>
        <dbReference type="ARBA" id="ARBA00008573"/>
    </source>
</evidence>
<keyword evidence="5 6" id="KW-0472">Membrane</keyword>
<feature type="transmembrane region" description="Helical" evidence="6">
    <location>
        <begin position="92"/>
        <end position="116"/>
    </location>
</feature>
<evidence type="ECO:0000256" key="6">
    <source>
        <dbReference type="RuleBase" id="RU362006"/>
    </source>
</evidence>
<evidence type="ECO:0000256" key="3">
    <source>
        <dbReference type="ARBA" id="ARBA00022692"/>
    </source>
</evidence>
<dbReference type="AlphaFoldDB" id="A0A6A4VY67"/>
<protein>
    <recommendedName>
        <fullName evidence="6">Receptor expression-enhancing protein</fullName>
    </recommendedName>
</protein>
<dbReference type="EMBL" id="VIIS01001420">
    <property type="protein sequence ID" value="KAF0298613.1"/>
    <property type="molecule type" value="Genomic_DNA"/>
</dbReference>
<name>A0A6A4VY67_AMPAM</name>
<dbReference type="InterPro" id="IPR004345">
    <property type="entry name" value="TB2_DP1_HVA22"/>
</dbReference>
<comment type="subcellular location">
    <subcellularLocation>
        <location evidence="1 6">Membrane</location>
        <topology evidence="1 6">Multi-pass membrane protein</topology>
    </subcellularLocation>
</comment>
<feature type="transmembrane region" description="Helical" evidence="6">
    <location>
        <begin position="20"/>
        <end position="45"/>
    </location>
</feature>
<accession>A0A6A4VY67</accession>
<evidence type="ECO:0000313" key="7">
    <source>
        <dbReference type="EMBL" id="KAF0298613.1"/>
    </source>
</evidence>
<evidence type="ECO:0000256" key="4">
    <source>
        <dbReference type="ARBA" id="ARBA00022989"/>
    </source>
</evidence>
<dbReference type="Pfam" id="PF03134">
    <property type="entry name" value="TB2_DP1_HVA22"/>
    <property type="match status" value="1"/>
</dbReference>
<dbReference type="Proteomes" id="UP000440578">
    <property type="component" value="Unassembled WGS sequence"/>
</dbReference>
<keyword evidence="8" id="KW-1185">Reference proteome</keyword>
<organism evidence="7 8">
    <name type="scientific">Amphibalanus amphitrite</name>
    <name type="common">Striped barnacle</name>
    <name type="synonym">Balanus amphitrite</name>
    <dbReference type="NCBI Taxonomy" id="1232801"/>
    <lineage>
        <taxon>Eukaryota</taxon>
        <taxon>Metazoa</taxon>
        <taxon>Ecdysozoa</taxon>
        <taxon>Arthropoda</taxon>
        <taxon>Crustacea</taxon>
        <taxon>Multicrustacea</taxon>
        <taxon>Cirripedia</taxon>
        <taxon>Thoracica</taxon>
        <taxon>Thoracicalcarea</taxon>
        <taxon>Balanomorpha</taxon>
        <taxon>Balanoidea</taxon>
        <taxon>Balanidae</taxon>
        <taxon>Amphibalaninae</taxon>
        <taxon>Amphibalanus</taxon>
    </lineage>
</organism>